<reference evidence="4 5" key="1">
    <citation type="submission" date="2023-11" db="EMBL/GenBank/DDBJ databases">
        <title>30 novel species of actinomycetes from the DSMZ collection.</title>
        <authorList>
            <person name="Nouioui I."/>
        </authorList>
    </citation>
    <scope>NUCLEOTIDE SEQUENCE [LARGE SCALE GENOMIC DNA]</scope>
    <source>
        <strain evidence="4 5">DSM 41524</strain>
    </source>
</reference>
<dbReference type="InterPro" id="IPR004165">
    <property type="entry name" value="CoA_trans_fam_I"/>
</dbReference>
<gene>
    <name evidence="4" type="ORF">V2J94_33720</name>
</gene>
<evidence type="ECO:0000256" key="3">
    <source>
        <dbReference type="PIRNR" id="PIRNR000858"/>
    </source>
</evidence>
<dbReference type="EMBL" id="JAZBJO010000028">
    <property type="protein sequence ID" value="MEE4596787.1"/>
    <property type="molecule type" value="Genomic_DNA"/>
</dbReference>
<dbReference type="Gene3D" id="3.40.1080.10">
    <property type="entry name" value="Glutaconate Coenzyme A-transferase"/>
    <property type="match status" value="2"/>
</dbReference>
<keyword evidence="5" id="KW-1185">Reference proteome</keyword>
<evidence type="ECO:0000313" key="5">
    <source>
        <dbReference type="Proteomes" id="UP001354709"/>
    </source>
</evidence>
<accession>A0ABU7Q5X6</accession>
<evidence type="ECO:0000256" key="2">
    <source>
        <dbReference type="ARBA" id="ARBA00022679"/>
    </source>
</evidence>
<keyword evidence="2 3" id="KW-0808">Transferase</keyword>
<proteinExistence type="inferred from homology"/>
<dbReference type="SUPFAM" id="SSF100950">
    <property type="entry name" value="NagB/RpiA/CoA transferase-like"/>
    <property type="match status" value="2"/>
</dbReference>
<dbReference type="InterPro" id="IPR037171">
    <property type="entry name" value="NagB/RpiA_transferase-like"/>
</dbReference>
<name>A0ABU7Q5X6_9ACTN</name>
<organism evidence="4 5">
    <name type="scientific">Streptomyces asiaticus subsp. ignotus</name>
    <dbReference type="NCBI Taxonomy" id="3098222"/>
    <lineage>
        <taxon>Bacteria</taxon>
        <taxon>Bacillati</taxon>
        <taxon>Actinomycetota</taxon>
        <taxon>Actinomycetes</taxon>
        <taxon>Kitasatosporales</taxon>
        <taxon>Streptomycetaceae</taxon>
        <taxon>Streptomyces</taxon>
        <taxon>Streptomyces violaceusniger group</taxon>
    </lineage>
</organism>
<dbReference type="PIRSF" id="PIRSF000858">
    <property type="entry name" value="SCOT-t"/>
    <property type="match status" value="1"/>
</dbReference>
<dbReference type="EC" id="2.8.3.-" evidence="4"/>
<protein>
    <submittedName>
        <fullName evidence="4">CoA-transferase</fullName>
        <ecNumber evidence="4">2.8.3.-</ecNumber>
    </submittedName>
</protein>
<comment type="similarity">
    <text evidence="1 3">Belongs to the 3-oxoacid CoA-transferase family.</text>
</comment>
<dbReference type="GO" id="GO:0016740">
    <property type="term" value="F:transferase activity"/>
    <property type="evidence" value="ECO:0007669"/>
    <property type="project" value="UniProtKB-KW"/>
</dbReference>
<dbReference type="InterPro" id="IPR014388">
    <property type="entry name" value="3-oxoacid_CoA-transferase"/>
</dbReference>
<dbReference type="PANTHER" id="PTHR43293">
    <property type="entry name" value="ACETATE COA-TRANSFERASE YDIF"/>
    <property type="match status" value="1"/>
</dbReference>
<evidence type="ECO:0000256" key="1">
    <source>
        <dbReference type="ARBA" id="ARBA00007154"/>
    </source>
</evidence>
<dbReference type="PANTHER" id="PTHR43293:SF1">
    <property type="entry name" value="ACETATE COA-TRANSFERASE YDIF"/>
    <property type="match status" value="1"/>
</dbReference>
<comment type="caution">
    <text evidence="4">The sequence shown here is derived from an EMBL/GenBank/DDBJ whole genome shotgun (WGS) entry which is preliminary data.</text>
</comment>
<dbReference type="Proteomes" id="UP001354709">
    <property type="component" value="Unassembled WGS sequence"/>
</dbReference>
<dbReference type="SMART" id="SM00882">
    <property type="entry name" value="CoA_trans"/>
    <property type="match status" value="1"/>
</dbReference>
<dbReference type="Pfam" id="PF01144">
    <property type="entry name" value="CoA_trans"/>
    <property type="match status" value="1"/>
</dbReference>
<dbReference type="RefSeq" id="WP_330813601.1">
    <property type="nucleotide sequence ID" value="NZ_JAZBJO010000028.1"/>
</dbReference>
<evidence type="ECO:0000313" key="4">
    <source>
        <dbReference type="EMBL" id="MEE4596787.1"/>
    </source>
</evidence>
<sequence length="516" mass="53587">MTGTPAGPAMMSAAEAAATVPDGATLAMTGSGGGILEADDVLAAIEQRFLATGHPRNLAVIHGLGIGDGQRTGLNRLAHEGLVRRVIGGHWSWSPAMQALAASGAIEAYSLPAGIIAALLRESGARRPGVFSQVGLGTFVDPRRQGGRLNDVSPDDLVTVAEIDGVEYLHYRPVHVDIGLVRGSSMDRLGNVSCAEEAASLDSQAVAAAARGCGGRIIAQVKRRVAVGAQDPRTVSVPGPLVDIGVLSPGQWQTYAGEYDPAFSQAAPTAGRARPAPRTAVPGPRDVVARRAALEVPSGCVLNVGFGMSAGVVDVLAEQHRLDDVHLVIEQGAVGGVPETGELFGLSRYPAALVSSLSQFDFFATGMLDVAVLGMAEADRHGNVNVSKVGPAVVGPGGFIDIAHAASTVVFCGTFTARGLRAEVAPGALHIAAEGRVRKFVHEVSHVTFDAAAARRRGQRALYVTERAVFELRDEGPVLIETAPGIDLSRDVLGHMDFEPALDPAPRRMPPEVFTA</sequence>